<reference evidence="2" key="1">
    <citation type="submission" date="2016-10" db="EMBL/GenBank/DDBJ databases">
        <authorList>
            <person name="Varghese N."/>
            <person name="Submissions S."/>
        </authorList>
    </citation>
    <scope>NUCLEOTIDE SEQUENCE [LARGE SCALE GENOMIC DNA]</scope>
    <source>
        <strain evidence="2">CGMCC 4.7042</strain>
    </source>
</reference>
<dbReference type="EMBL" id="FNHI01000009">
    <property type="protein sequence ID" value="SDM49628.1"/>
    <property type="molecule type" value="Genomic_DNA"/>
</dbReference>
<keyword evidence="2" id="KW-1185">Reference proteome</keyword>
<evidence type="ECO:0008006" key="3">
    <source>
        <dbReference type="Google" id="ProtNLM"/>
    </source>
</evidence>
<organism evidence="1 2">
    <name type="scientific">Streptomyces wuyuanensis</name>
    <dbReference type="NCBI Taxonomy" id="1196353"/>
    <lineage>
        <taxon>Bacteria</taxon>
        <taxon>Bacillati</taxon>
        <taxon>Actinomycetota</taxon>
        <taxon>Actinomycetes</taxon>
        <taxon>Kitasatosporales</taxon>
        <taxon>Streptomycetaceae</taxon>
        <taxon>Streptomyces</taxon>
    </lineage>
</organism>
<proteinExistence type="predicted"/>
<dbReference type="Proteomes" id="UP000199063">
    <property type="component" value="Unassembled WGS sequence"/>
</dbReference>
<dbReference type="Pfam" id="PF19741">
    <property type="entry name" value="DUF6230"/>
    <property type="match status" value="1"/>
</dbReference>
<name>A0A1G9TQ13_9ACTN</name>
<dbReference type="STRING" id="1196353.SAMN05444921_10923"/>
<dbReference type="RefSeq" id="WP_093654835.1">
    <property type="nucleotide sequence ID" value="NZ_FNHI01000009.1"/>
</dbReference>
<dbReference type="GeneID" id="40830263"/>
<evidence type="ECO:0000313" key="1">
    <source>
        <dbReference type="EMBL" id="SDM49628.1"/>
    </source>
</evidence>
<protein>
    <recommendedName>
        <fullName evidence="3">Cholesterol esterase</fullName>
    </recommendedName>
</protein>
<sequence>MSHSFGRTRWKRFAAVLVPSVAAAAALGVGMAEGALAASFLISGRTFQISADTLKVRGLSIYGMVDVTRKGTPVPVTVTGFRHAEISGLCQSVVVPIPVIGPYTLRLTGGEGDRVEARNMFIDSKALSIGQAEFEDIETGVAAGAVDKGPINPGDRHSRYFDPDGIAQQARSADLTDVQVTAVAVTAATLNVPDLTMRLKQGSRECF</sequence>
<dbReference type="InterPro" id="IPR046198">
    <property type="entry name" value="DUF6230"/>
</dbReference>
<evidence type="ECO:0000313" key="2">
    <source>
        <dbReference type="Proteomes" id="UP000199063"/>
    </source>
</evidence>
<dbReference type="AlphaFoldDB" id="A0A1G9TQ13"/>
<gene>
    <name evidence="1" type="ORF">SAMN05444921_10923</name>
</gene>
<accession>A0A1G9TQ13</accession>
<dbReference type="OrthoDB" id="4238587at2"/>